<keyword evidence="3" id="KW-1185">Reference proteome</keyword>
<comment type="caution">
    <text evidence="2">The sequence shown here is derived from an EMBL/GenBank/DDBJ whole genome shotgun (WGS) entry which is preliminary data.</text>
</comment>
<dbReference type="PANTHER" id="PTHR31902:SF14">
    <property type="entry name" value="ACTIN PATCHES DISTAL PROTEIN 1"/>
    <property type="match status" value="1"/>
</dbReference>
<dbReference type="InterPro" id="IPR009737">
    <property type="entry name" value="Aim32/Apd1-like"/>
</dbReference>
<dbReference type="OrthoDB" id="10253744at2759"/>
<accession>A0A8J5Y2W0</accession>
<sequence length="300" mass="31480">MLMTFVLSSIVGVWALRAHRQLRGHAVASPTRSARLSAAAADVAFGFARSEFGVEDLPGTCTPHDKHVFVLVAEAPSAWPAKWEESSGLPSALSNALKARKAEIRLKVKLTAATALADAGDAREGDILVFPEGIRVRNCSVANVDAVIDLLACVRTLGAGLTVEPAGARSAAQASGGRDAAVFVCAHTARDKRCGVIGPVLAEVFEDELRAGGRSDVRVRLCSHVGGHKYAGNAIVYAASEGHWYGYVDPAAAAEIVREHIVRGTPLIRAKLWRGQVGLSEDEQKAKCDGCVTPCAPGAA</sequence>
<evidence type="ECO:0000313" key="3">
    <source>
        <dbReference type="Proteomes" id="UP000751190"/>
    </source>
</evidence>
<name>A0A8J5Y2W0_DIALT</name>
<gene>
    <name evidence="2" type="ORF">KFE25_008846</name>
</gene>
<feature type="chain" id="PRO_5035151113" evidence="1">
    <location>
        <begin position="16"/>
        <end position="300"/>
    </location>
</feature>
<evidence type="ECO:0000256" key="1">
    <source>
        <dbReference type="SAM" id="SignalP"/>
    </source>
</evidence>
<dbReference type="PANTHER" id="PTHR31902">
    <property type="entry name" value="ACTIN PATCHES DISTAL PROTEIN 1"/>
    <property type="match status" value="1"/>
</dbReference>
<dbReference type="SUPFAM" id="SSF52833">
    <property type="entry name" value="Thioredoxin-like"/>
    <property type="match status" value="1"/>
</dbReference>
<protein>
    <submittedName>
        <fullName evidence="2">Uncharacterized protein</fullName>
    </submittedName>
</protein>
<dbReference type="InterPro" id="IPR036249">
    <property type="entry name" value="Thioredoxin-like_sf"/>
</dbReference>
<evidence type="ECO:0000313" key="2">
    <source>
        <dbReference type="EMBL" id="KAG8470425.1"/>
    </source>
</evidence>
<dbReference type="Proteomes" id="UP000751190">
    <property type="component" value="Unassembled WGS sequence"/>
</dbReference>
<dbReference type="EMBL" id="JAGTXO010000001">
    <property type="protein sequence ID" value="KAG8470425.1"/>
    <property type="molecule type" value="Genomic_DNA"/>
</dbReference>
<reference evidence="2" key="1">
    <citation type="submission" date="2021-05" db="EMBL/GenBank/DDBJ databases">
        <title>The genome of the haptophyte Pavlova lutheri (Diacronema luteri, Pavlovales) - a model for lipid biosynthesis in eukaryotic algae.</title>
        <authorList>
            <person name="Hulatt C.J."/>
            <person name="Posewitz M.C."/>
        </authorList>
    </citation>
    <scope>NUCLEOTIDE SEQUENCE</scope>
    <source>
        <strain evidence="2">NIVA-4/92</strain>
    </source>
</reference>
<feature type="signal peptide" evidence="1">
    <location>
        <begin position="1"/>
        <end position="15"/>
    </location>
</feature>
<dbReference type="Gene3D" id="3.40.30.10">
    <property type="entry name" value="Glutaredoxin"/>
    <property type="match status" value="1"/>
</dbReference>
<organism evidence="2 3">
    <name type="scientific">Diacronema lutheri</name>
    <name type="common">Unicellular marine alga</name>
    <name type="synonym">Monochrysis lutheri</name>
    <dbReference type="NCBI Taxonomy" id="2081491"/>
    <lineage>
        <taxon>Eukaryota</taxon>
        <taxon>Haptista</taxon>
        <taxon>Haptophyta</taxon>
        <taxon>Pavlovophyceae</taxon>
        <taxon>Pavlovales</taxon>
        <taxon>Pavlovaceae</taxon>
        <taxon>Diacronema</taxon>
    </lineage>
</organism>
<dbReference type="Pfam" id="PF06999">
    <property type="entry name" value="Suc_Fer-like"/>
    <property type="match status" value="1"/>
</dbReference>
<dbReference type="CDD" id="cd03062">
    <property type="entry name" value="TRX_Fd_Sucrase"/>
    <property type="match status" value="1"/>
</dbReference>
<proteinExistence type="predicted"/>
<dbReference type="OMA" id="CCHHQRD"/>
<dbReference type="AlphaFoldDB" id="A0A8J5Y2W0"/>
<keyword evidence="1" id="KW-0732">Signal</keyword>